<evidence type="ECO:0000313" key="4">
    <source>
        <dbReference type="EMBL" id="CAL5226808.1"/>
    </source>
</evidence>
<protein>
    <submittedName>
        <fullName evidence="4">G9669 protein</fullName>
    </submittedName>
</protein>
<keyword evidence="1" id="KW-0521">NADP</keyword>
<dbReference type="InterPro" id="IPR036291">
    <property type="entry name" value="NAD(P)-bd_dom_sf"/>
</dbReference>
<dbReference type="Gene3D" id="3.40.50.720">
    <property type="entry name" value="NAD(P)-binding Rossmann-like Domain"/>
    <property type="match status" value="1"/>
</dbReference>
<comment type="caution">
    <text evidence="4">The sequence shown here is derived from an EMBL/GenBank/DDBJ whole genome shotgun (WGS) entry which is preliminary data.</text>
</comment>
<evidence type="ECO:0000256" key="3">
    <source>
        <dbReference type="RuleBase" id="RU000363"/>
    </source>
</evidence>
<organism evidence="4 5">
    <name type="scientific">Coccomyxa viridis</name>
    <dbReference type="NCBI Taxonomy" id="1274662"/>
    <lineage>
        <taxon>Eukaryota</taxon>
        <taxon>Viridiplantae</taxon>
        <taxon>Chlorophyta</taxon>
        <taxon>core chlorophytes</taxon>
        <taxon>Trebouxiophyceae</taxon>
        <taxon>Trebouxiophyceae incertae sedis</taxon>
        <taxon>Coccomyxaceae</taxon>
        <taxon>Coccomyxa</taxon>
    </lineage>
</organism>
<reference evidence="4 5" key="1">
    <citation type="submission" date="2024-06" db="EMBL/GenBank/DDBJ databases">
        <authorList>
            <person name="Kraege A."/>
            <person name="Thomma B."/>
        </authorList>
    </citation>
    <scope>NUCLEOTIDE SEQUENCE [LARGE SCALE GENOMIC DNA]</scope>
</reference>
<proteinExistence type="inferred from homology"/>
<dbReference type="InterPro" id="IPR051468">
    <property type="entry name" value="Fungal_SecMetab_SDRs"/>
</dbReference>
<evidence type="ECO:0000256" key="1">
    <source>
        <dbReference type="ARBA" id="ARBA00022857"/>
    </source>
</evidence>
<accession>A0ABP1G9Q5</accession>
<dbReference type="InterPro" id="IPR002347">
    <property type="entry name" value="SDR_fam"/>
</dbReference>
<dbReference type="Proteomes" id="UP001497392">
    <property type="component" value="Unassembled WGS sequence"/>
</dbReference>
<evidence type="ECO:0000313" key="5">
    <source>
        <dbReference type="Proteomes" id="UP001497392"/>
    </source>
</evidence>
<dbReference type="EMBL" id="CAXHTA020000016">
    <property type="protein sequence ID" value="CAL5226808.1"/>
    <property type="molecule type" value="Genomic_DNA"/>
</dbReference>
<gene>
    <name evidence="4" type="primary">g9669</name>
    <name evidence="4" type="ORF">VP750_LOCUS8714</name>
</gene>
<keyword evidence="5" id="KW-1185">Reference proteome</keyword>
<dbReference type="CDD" id="cd05325">
    <property type="entry name" value="carb_red_sniffer_like_SDR_c"/>
    <property type="match status" value="1"/>
</dbReference>
<comment type="similarity">
    <text evidence="3">Belongs to the short-chain dehydrogenases/reductases (SDR) family.</text>
</comment>
<dbReference type="Pfam" id="PF00106">
    <property type="entry name" value="adh_short"/>
    <property type="match status" value="2"/>
</dbReference>
<dbReference type="SUPFAM" id="SSF51735">
    <property type="entry name" value="NAD(P)-binding Rossmann-fold domains"/>
    <property type="match status" value="1"/>
</dbReference>
<dbReference type="PANTHER" id="PTHR43544:SF7">
    <property type="entry name" value="NADB-LER2"/>
    <property type="match status" value="1"/>
</dbReference>
<dbReference type="PRINTS" id="PR00081">
    <property type="entry name" value="GDHRDH"/>
</dbReference>
<name>A0ABP1G9Q5_9CHLO</name>
<evidence type="ECO:0000256" key="2">
    <source>
        <dbReference type="ARBA" id="ARBA00023002"/>
    </source>
</evidence>
<sequence length="260" mass="27792">MTSSSEVYVITGANRGLGFEFAKQLLETGHTVVATCRSPSNADALRSLDSSHQGRLHIVPLDVMDEASVQAAASEVEKQFPDGIDVLINNAGILSDHVTHLNMEVKDLHDVLLTNVVGTYMVTKALLPSIRKGHKKQIINISSTLGSIAKIQGSLDAPEGSLPAMLSHYHLAYRSSKAALNMQTVCMAADLKKEGITIVSQCPGWVQTDMGNYCSDGVGGEHKPPLDAPTSISKQLALFAKLTPADTGKFLEVTGETVPW</sequence>
<dbReference type="PRINTS" id="PR00080">
    <property type="entry name" value="SDRFAMILY"/>
</dbReference>
<keyword evidence="2" id="KW-0560">Oxidoreductase</keyword>
<dbReference type="PANTHER" id="PTHR43544">
    <property type="entry name" value="SHORT-CHAIN DEHYDROGENASE/REDUCTASE"/>
    <property type="match status" value="1"/>
</dbReference>